<accession>A0A933KY83</accession>
<dbReference type="AlphaFoldDB" id="A0A933KY83"/>
<comment type="caution">
    <text evidence="4">The sequence shown here is derived from an EMBL/GenBank/DDBJ whole genome shotgun (WGS) entry which is preliminary data.</text>
</comment>
<keyword evidence="2" id="KW-1133">Transmembrane helix</keyword>
<evidence type="ECO:0000256" key="1">
    <source>
        <dbReference type="SAM" id="MobiDB-lite"/>
    </source>
</evidence>
<dbReference type="Gene3D" id="3.20.20.450">
    <property type="entry name" value="EAL domain"/>
    <property type="match status" value="1"/>
</dbReference>
<feature type="region of interest" description="Disordered" evidence="1">
    <location>
        <begin position="129"/>
        <end position="151"/>
    </location>
</feature>
<evidence type="ECO:0000256" key="2">
    <source>
        <dbReference type="SAM" id="Phobius"/>
    </source>
</evidence>
<dbReference type="Pfam" id="PF00563">
    <property type="entry name" value="EAL"/>
    <property type="match status" value="1"/>
</dbReference>
<sequence length="411" mass="44292">MNVESGAGQAVQGLVYLFIALAALGVAGTAYFGLTFTPIEAAVTAVAFGCLAVLLVERQLRRRAEARLEKAVEDLSRLLSTDAQAGSVLSQRINALTEIKAGPRLDSVESDLAVLGEVVRQVTETVADLEEQRRLTSDEPKPEPEPDPDLMPEPVIPLELLRQAIEDGRLVFHIEPIVTLPQRKTHGYDLVPRLVMEEGEFADRADFMPRHGGEEVIAKLEADAVDEAVVITRRSRTAGTPITLHVPISHATLGSAKAVELILAALDANRAILGSLLFAVEQVEFKALSPKERASLAAIGKMGVGLSLSAANSLRFDYAELQGLGFKSVRIDATRFLRQPEGFTDFHAADVAAYGRRFGIELIATGIIDEQQLLALFEDGLTLAQGPHIARPGPVRPDLQLDRPAAARAEA</sequence>
<organism evidence="4 5">
    <name type="scientific">Devosia nanyangense</name>
    <dbReference type="NCBI Taxonomy" id="1228055"/>
    <lineage>
        <taxon>Bacteria</taxon>
        <taxon>Pseudomonadati</taxon>
        <taxon>Pseudomonadota</taxon>
        <taxon>Alphaproteobacteria</taxon>
        <taxon>Hyphomicrobiales</taxon>
        <taxon>Devosiaceae</taxon>
        <taxon>Devosia</taxon>
    </lineage>
</organism>
<dbReference type="EMBL" id="JACRAF010000012">
    <property type="protein sequence ID" value="MBI4920799.1"/>
    <property type="molecule type" value="Genomic_DNA"/>
</dbReference>
<dbReference type="SMART" id="SM00052">
    <property type="entry name" value="EAL"/>
    <property type="match status" value="1"/>
</dbReference>
<keyword evidence="2" id="KW-0472">Membrane</keyword>
<dbReference type="PROSITE" id="PS50883">
    <property type="entry name" value="EAL"/>
    <property type="match status" value="1"/>
</dbReference>
<reference evidence="4" key="1">
    <citation type="submission" date="2020-07" db="EMBL/GenBank/DDBJ databases">
        <title>Huge and variable diversity of episymbiotic CPR bacteria and DPANN archaea in groundwater ecosystems.</title>
        <authorList>
            <person name="He C.Y."/>
            <person name="Keren R."/>
            <person name="Whittaker M."/>
            <person name="Farag I.F."/>
            <person name="Doudna J."/>
            <person name="Cate J.H.D."/>
            <person name="Banfield J.F."/>
        </authorList>
    </citation>
    <scope>NUCLEOTIDE SEQUENCE</scope>
    <source>
        <strain evidence="4">NC_groundwater_1586_Pr3_B-0.1um_66_15</strain>
    </source>
</reference>
<keyword evidence="2" id="KW-0812">Transmembrane</keyword>
<feature type="compositionally biased region" description="Basic and acidic residues" evidence="1">
    <location>
        <begin position="130"/>
        <end position="144"/>
    </location>
</feature>
<protein>
    <submittedName>
        <fullName evidence="4">EAL domain-containing protein</fullName>
    </submittedName>
</protein>
<feature type="region of interest" description="Disordered" evidence="1">
    <location>
        <begin position="392"/>
        <end position="411"/>
    </location>
</feature>
<evidence type="ECO:0000259" key="3">
    <source>
        <dbReference type="PROSITE" id="PS50883"/>
    </source>
</evidence>
<name>A0A933KY83_9HYPH</name>
<gene>
    <name evidence="4" type="ORF">HY834_03550</name>
</gene>
<dbReference type="InterPro" id="IPR035919">
    <property type="entry name" value="EAL_sf"/>
</dbReference>
<proteinExistence type="predicted"/>
<feature type="transmembrane region" description="Helical" evidence="2">
    <location>
        <begin position="14"/>
        <end position="33"/>
    </location>
</feature>
<evidence type="ECO:0000313" key="4">
    <source>
        <dbReference type="EMBL" id="MBI4920799.1"/>
    </source>
</evidence>
<dbReference type="Proteomes" id="UP000782610">
    <property type="component" value="Unassembled WGS sequence"/>
</dbReference>
<evidence type="ECO:0000313" key="5">
    <source>
        <dbReference type="Proteomes" id="UP000782610"/>
    </source>
</evidence>
<dbReference type="InterPro" id="IPR001633">
    <property type="entry name" value="EAL_dom"/>
</dbReference>
<feature type="transmembrane region" description="Helical" evidence="2">
    <location>
        <begin position="39"/>
        <end position="56"/>
    </location>
</feature>
<feature type="domain" description="EAL" evidence="3">
    <location>
        <begin position="154"/>
        <end position="406"/>
    </location>
</feature>
<dbReference type="SUPFAM" id="SSF141868">
    <property type="entry name" value="EAL domain-like"/>
    <property type="match status" value="1"/>
</dbReference>